<dbReference type="AlphaFoldDB" id="A0A7J5XYJ8"/>
<keyword evidence="3" id="KW-1185">Reference proteome</keyword>
<feature type="region of interest" description="Disordered" evidence="1">
    <location>
        <begin position="72"/>
        <end position="94"/>
    </location>
</feature>
<protein>
    <submittedName>
        <fullName evidence="2">Uncharacterized protein</fullName>
    </submittedName>
</protein>
<evidence type="ECO:0000256" key="1">
    <source>
        <dbReference type="SAM" id="MobiDB-lite"/>
    </source>
</evidence>
<evidence type="ECO:0000313" key="2">
    <source>
        <dbReference type="EMBL" id="KAF3842172.1"/>
    </source>
</evidence>
<comment type="caution">
    <text evidence="2">The sequence shown here is derived from an EMBL/GenBank/DDBJ whole genome shotgun (WGS) entry which is preliminary data.</text>
</comment>
<feature type="compositionally biased region" description="Polar residues" evidence="1">
    <location>
        <begin position="73"/>
        <end position="83"/>
    </location>
</feature>
<name>A0A7J5XYJ8_DISMA</name>
<proteinExistence type="predicted"/>
<organism evidence="2 3">
    <name type="scientific">Dissostichus mawsoni</name>
    <name type="common">Antarctic cod</name>
    <dbReference type="NCBI Taxonomy" id="36200"/>
    <lineage>
        <taxon>Eukaryota</taxon>
        <taxon>Metazoa</taxon>
        <taxon>Chordata</taxon>
        <taxon>Craniata</taxon>
        <taxon>Vertebrata</taxon>
        <taxon>Euteleostomi</taxon>
        <taxon>Actinopterygii</taxon>
        <taxon>Neopterygii</taxon>
        <taxon>Teleostei</taxon>
        <taxon>Neoteleostei</taxon>
        <taxon>Acanthomorphata</taxon>
        <taxon>Eupercaria</taxon>
        <taxon>Perciformes</taxon>
        <taxon>Notothenioidei</taxon>
        <taxon>Nototheniidae</taxon>
        <taxon>Dissostichus</taxon>
    </lineage>
</organism>
<gene>
    <name evidence="2" type="ORF">F7725_024123</name>
</gene>
<evidence type="ECO:0000313" key="3">
    <source>
        <dbReference type="Proteomes" id="UP000518266"/>
    </source>
</evidence>
<accession>A0A7J5XYJ8</accession>
<sequence>MSAQPGKAQPEKLVWPASLDSVTDHVTASEEIHLAVQNTNTSRAHSCVERRAVAPLPAVRVVRLDGEDIHPLPTTSQLTTTNDVGPVSHGGSAMPASRRAQTALILPAVGGGVVRAHSPGVSVVDVTTGYKDLALDEGAAVTAAGHLHGSFHLPLVGGGHVALHRGLNAITISPSNGKQKAIEDVEAKMVIHGINKETVALGVLHHSGCTLDMIHQVLGRDGAEADESKEIRRILQPLLIKVQPLHGDLEGCDLRGKMQGIV</sequence>
<reference evidence="2 3" key="1">
    <citation type="submission" date="2020-03" db="EMBL/GenBank/DDBJ databases">
        <title>Dissostichus mawsoni Genome sequencing and assembly.</title>
        <authorList>
            <person name="Park H."/>
        </authorList>
    </citation>
    <scope>NUCLEOTIDE SEQUENCE [LARGE SCALE GENOMIC DNA]</scope>
    <source>
        <strain evidence="2">DM0001</strain>
        <tissue evidence="2">Muscle</tissue>
    </source>
</reference>
<dbReference type="Proteomes" id="UP000518266">
    <property type="component" value="Unassembled WGS sequence"/>
</dbReference>
<dbReference type="EMBL" id="JAAKFY010000019">
    <property type="protein sequence ID" value="KAF3842172.1"/>
    <property type="molecule type" value="Genomic_DNA"/>
</dbReference>